<dbReference type="GO" id="GO:0004674">
    <property type="term" value="F:protein serine/threonine kinase activity"/>
    <property type="evidence" value="ECO:0007669"/>
    <property type="project" value="UniProtKB-EC"/>
</dbReference>
<dbReference type="InterPro" id="IPR011009">
    <property type="entry name" value="Kinase-like_dom_sf"/>
</dbReference>
<keyword evidence="12" id="KW-1185">Reference proteome</keyword>
<sequence>MDSSLIPPDFDAIADSYGVLAEQFQRVGNLPAIDSGQNVIEEVRRLGAQVQEGRREQREMLGRIETALQGLSRDSTVSNRNVVLRSENSVVSHVDTPLRALWSYETGSMIRRFPRTVGVFTSASCDNGKPSSMWWSIIGLGGSSFISSIDKKTVLKGYQVWEDGKCRAMCQHVSEDELAREAFVYKHLGENPHVLYCYGLEEVHQGVHSLRLEYAPFGDVRKFIQQHKEAPLSMTIRMRMALDTALGLKHVHSRRVRHCDLSCRNLFLFHDYRVKVGDFGGSLIEGFDELRSSVCEEAAYELPLRGREFWGRPTQKRDLFALGSAIYEIMAWAPPYVDLRDDEIEEMYAAEKFPALQGIPAHDVIQKCWDEKYGSVDEVVEALQVLVSQRAFGRHDGKLVALM</sequence>
<dbReference type="GO" id="GO:0005737">
    <property type="term" value="C:cytoplasm"/>
    <property type="evidence" value="ECO:0007669"/>
    <property type="project" value="TreeGrafter"/>
</dbReference>
<dbReference type="AlphaFoldDB" id="A0A428RPA8"/>
<evidence type="ECO:0000256" key="3">
    <source>
        <dbReference type="ARBA" id="ARBA00012513"/>
    </source>
</evidence>
<dbReference type="PROSITE" id="PS00109">
    <property type="entry name" value="PROTEIN_KINASE_TYR"/>
    <property type="match status" value="1"/>
</dbReference>
<dbReference type="GO" id="GO:0007165">
    <property type="term" value="P:signal transduction"/>
    <property type="evidence" value="ECO:0007669"/>
    <property type="project" value="TreeGrafter"/>
</dbReference>
<feature type="domain" description="Protein kinase" evidence="10">
    <location>
        <begin position="132"/>
        <end position="392"/>
    </location>
</feature>
<evidence type="ECO:0000256" key="2">
    <source>
        <dbReference type="ARBA" id="ARBA00011534"/>
    </source>
</evidence>
<dbReference type="STRING" id="1325735.A0A428RPA8"/>
<evidence type="ECO:0000256" key="4">
    <source>
        <dbReference type="ARBA" id="ARBA00013948"/>
    </source>
</evidence>
<dbReference type="GO" id="GO:0005524">
    <property type="term" value="F:ATP binding"/>
    <property type="evidence" value="ECO:0007669"/>
    <property type="project" value="InterPro"/>
</dbReference>
<evidence type="ECO:0000259" key="10">
    <source>
        <dbReference type="PROSITE" id="PS50011"/>
    </source>
</evidence>
<evidence type="ECO:0000256" key="9">
    <source>
        <dbReference type="ARBA" id="ARBA00048679"/>
    </source>
</evidence>
<name>A0A428RPA8_9HYPO</name>
<dbReference type="InterPro" id="IPR000719">
    <property type="entry name" value="Prot_kinase_dom"/>
</dbReference>
<dbReference type="Pfam" id="PF07714">
    <property type="entry name" value="PK_Tyr_Ser-Thr"/>
    <property type="match status" value="1"/>
</dbReference>
<dbReference type="Proteomes" id="UP000287144">
    <property type="component" value="Unassembled WGS sequence"/>
</dbReference>
<dbReference type="SUPFAM" id="SSF56112">
    <property type="entry name" value="Protein kinase-like (PK-like)"/>
    <property type="match status" value="1"/>
</dbReference>
<dbReference type="EC" id="2.7.11.1" evidence="3"/>
<dbReference type="InterPro" id="IPR001245">
    <property type="entry name" value="Ser-Thr/Tyr_kinase_cat_dom"/>
</dbReference>
<proteinExistence type="predicted"/>
<comment type="subunit">
    <text evidence="2">Component of the EKC/KEOPS complex composed of at least BUD32, CGI121, GON7, KAE1 and PCC1; the whole complex dimerizes.</text>
</comment>
<dbReference type="EMBL" id="NKCK01000612">
    <property type="protein sequence ID" value="RSL79395.1"/>
    <property type="molecule type" value="Genomic_DNA"/>
</dbReference>
<evidence type="ECO:0000313" key="11">
    <source>
        <dbReference type="EMBL" id="RSL79395.1"/>
    </source>
</evidence>
<dbReference type="Gene3D" id="1.10.510.10">
    <property type="entry name" value="Transferase(Phosphotransferase) domain 1"/>
    <property type="match status" value="1"/>
</dbReference>
<evidence type="ECO:0000256" key="1">
    <source>
        <dbReference type="ARBA" id="ARBA00003747"/>
    </source>
</evidence>
<dbReference type="InterPro" id="IPR050167">
    <property type="entry name" value="Ser_Thr_protein_kinase"/>
</dbReference>
<organism evidence="11 12">
    <name type="scientific">Fusarium oligoseptatum</name>
    <dbReference type="NCBI Taxonomy" id="2604345"/>
    <lineage>
        <taxon>Eukaryota</taxon>
        <taxon>Fungi</taxon>
        <taxon>Dikarya</taxon>
        <taxon>Ascomycota</taxon>
        <taxon>Pezizomycotina</taxon>
        <taxon>Sordariomycetes</taxon>
        <taxon>Hypocreomycetidae</taxon>
        <taxon>Hypocreales</taxon>
        <taxon>Nectriaceae</taxon>
        <taxon>Fusarium</taxon>
        <taxon>Fusarium solani species complex</taxon>
    </lineage>
</organism>
<dbReference type="InterPro" id="IPR008266">
    <property type="entry name" value="Tyr_kinase_AS"/>
</dbReference>
<comment type="catalytic activity">
    <reaction evidence="8">
        <text>L-threonyl-[protein] + ATP = O-phospho-L-threonyl-[protein] + ADP + H(+)</text>
        <dbReference type="Rhea" id="RHEA:46608"/>
        <dbReference type="Rhea" id="RHEA-COMP:11060"/>
        <dbReference type="Rhea" id="RHEA-COMP:11605"/>
        <dbReference type="ChEBI" id="CHEBI:15378"/>
        <dbReference type="ChEBI" id="CHEBI:30013"/>
        <dbReference type="ChEBI" id="CHEBI:30616"/>
        <dbReference type="ChEBI" id="CHEBI:61977"/>
        <dbReference type="ChEBI" id="CHEBI:456216"/>
        <dbReference type="EC" id="2.7.11.1"/>
    </reaction>
</comment>
<dbReference type="PROSITE" id="PS50011">
    <property type="entry name" value="PROTEIN_KINASE_DOM"/>
    <property type="match status" value="1"/>
</dbReference>
<gene>
    <name evidence="11" type="ORF">CEP52_017530</name>
</gene>
<dbReference type="PANTHER" id="PTHR23257">
    <property type="entry name" value="SERINE-THREONINE PROTEIN KINASE"/>
    <property type="match status" value="1"/>
</dbReference>
<evidence type="ECO:0000256" key="5">
    <source>
        <dbReference type="ARBA" id="ARBA00019973"/>
    </source>
</evidence>
<evidence type="ECO:0000256" key="7">
    <source>
        <dbReference type="ARBA" id="ARBA00033194"/>
    </source>
</evidence>
<comment type="catalytic activity">
    <reaction evidence="9">
        <text>L-seryl-[protein] + ATP = O-phospho-L-seryl-[protein] + ADP + H(+)</text>
        <dbReference type="Rhea" id="RHEA:17989"/>
        <dbReference type="Rhea" id="RHEA-COMP:9863"/>
        <dbReference type="Rhea" id="RHEA-COMP:11604"/>
        <dbReference type="ChEBI" id="CHEBI:15378"/>
        <dbReference type="ChEBI" id="CHEBI:29999"/>
        <dbReference type="ChEBI" id="CHEBI:30616"/>
        <dbReference type="ChEBI" id="CHEBI:83421"/>
        <dbReference type="ChEBI" id="CHEBI:456216"/>
        <dbReference type="EC" id="2.7.11.1"/>
    </reaction>
</comment>
<evidence type="ECO:0000256" key="8">
    <source>
        <dbReference type="ARBA" id="ARBA00047899"/>
    </source>
</evidence>
<evidence type="ECO:0000313" key="12">
    <source>
        <dbReference type="Proteomes" id="UP000287144"/>
    </source>
</evidence>
<comment type="function">
    <text evidence="1">Component of the EKC/KEOPS complex that is required for the formation of a threonylcarbamoyl group on adenosine at position 37 (t(6)A37) in tRNAs that read codons beginning with adenine. The complex is probably involved in the transfer of the threonylcarbamoyl moiety of threonylcarbamoyl-AMP (TC-AMP) to the N6 group of A37. BUD32 has ATPase activity in the context of the EKC/KEOPS complex and likely plays a supporting role to the catalytic subunit KAE1. The EKC/KEOPS complex also promotes both telomere uncapping and telomere elongation. The complex is required for efficient recruitment of transcriptional coactivators.</text>
</comment>
<comment type="caution">
    <text evidence="11">The sequence shown here is derived from an EMBL/GenBank/DDBJ whole genome shotgun (WGS) entry which is preliminary data.</text>
</comment>
<accession>A0A428RPA8</accession>
<evidence type="ECO:0000256" key="6">
    <source>
        <dbReference type="ARBA" id="ARBA00030980"/>
    </source>
</evidence>
<reference evidence="11 12" key="1">
    <citation type="submission" date="2017-06" db="EMBL/GenBank/DDBJ databases">
        <title>Comparative genomic analysis of Ambrosia Fusariam Clade fungi.</title>
        <authorList>
            <person name="Stajich J.E."/>
            <person name="Carrillo J."/>
            <person name="Kijimoto T."/>
            <person name="Eskalen A."/>
            <person name="O'Donnell K."/>
            <person name="Kasson M."/>
        </authorList>
    </citation>
    <scope>NUCLEOTIDE SEQUENCE [LARGE SCALE GENOMIC DNA]</scope>
    <source>
        <strain evidence="11 12">NRRL62579</strain>
    </source>
</reference>
<protein>
    <recommendedName>
        <fullName evidence="5">EKC/KEOPS complex subunit BUD32</fullName>
        <ecNumber evidence="3">2.7.11.1</ecNumber>
    </recommendedName>
    <alternativeName>
        <fullName evidence="6 7">Atypical Serine/threonine protein kinase BUD32</fullName>
    </alternativeName>
    <alternativeName>
        <fullName evidence="4">EKC/KEOPS complex subunit bud32</fullName>
    </alternativeName>
</protein>